<keyword evidence="5" id="KW-1185">Reference proteome</keyword>
<evidence type="ECO:0000256" key="2">
    <source>
        <dbReference type="ARBA" id="ARBA00022801"/>
    </source>
</evidence>
<feature type="domain" description="Phospholipase/carboxylesterase/thioesterase" evidence="3">
    <location>
        <begin position="25"/>
        <end position="216"/>
    </location>
</feature>
<dbReference type="RefSeq" id="WP_009415921.1">
    <property type="nucleotide sequence ID" value="NZ_JAGDYP010000001.1"/>
</dbReference>
<dbReference type="PANTHER" id="PTHR10655">
    <property type="entry name" value="LYSOPHOSPHOLIPASE-RELATED"/>
    <property type="match status" value="1"/>
</dbReference>
<dbReference type="InterPro" id="IPR003140">
    <property type="entry name" value="PLipase/COase/thioEstase"/>
</dbReference>
<evidence type="ECO:0000313" key="5">
    <source>
        <dbReference type="Proteomes" id="UP000681610"/>
    </source>
</evidence>
<dbReference type="SUPFAM" id="SSF53474">
    <property type="entry name" value="alpha/beta-Hydrolases"/>
    <property type="match status" value="1"/>
</dbReference>
<sequence length="220" mass="25394">MNANKKLPLEYILREPLLKVELPPVIFMIHGYGSNEEDLFSFANALPPEYMIISFRAPYHLATFGYAWYMINFDADQNKWSDNQQAIESRDLIMHAIEEACKVYKLDTNDITLLGFSQGSILSMAIVLSYPNKIRNVIALSGYLNEELIKEGYEKQDHTGVRIYVSHGTSDQVIPVEWARKTPEILARLGIKYKYEEYPVGHGVSPQNFYSFRDWLTNKD</sequence>
<dbReference type="Gene3D" id="3.40.50.1820">
    <property type="entry name" value="alpha/beta hydrolase"/>
    <property type="match status" value="1"/>
</dbReference>
<gene>
    <name evidence="4" type="ORF">J4N46_01520</name>
</gene>
<dbReference type="EMBL" id="JAGDYP010000001">
    <property type="protein sequence ID" value="MBO1883137.1"/>
    <property type="molecule type" value="Genomic_DNA"/>
</dbReference>
<evidence type="ECO:0000256" key="1">
    <source>
        <dbReference type="ARBA" id="ARBA00006499"/>
    </source>
</evidence>
<organism evidence="4 5">
    <name type="scientific">Capnocytophaga bilenii</name>
    <dbReference type="NCBI Taxonomy" id="2819369"/>
    <lineage>
        <taxon>Bacteria</taxon>
        <taxon>Pseudomonadati</taxon>
        <taxon>Bacteroidota</taxon>
        <taxon>Flavobacteriia</taxon>
        <taxon>Flavobacteriales</taxon>
        <taxon>Flavobacteriaceae</taxon>
        <taxon>Capnocytophaga</taxon>
    </lineage>
</organism>
<protein>
    <submittedName>
        <fullName evidence="4">Dienelactone hydrolase family protein</fullName>
    </submittedName>
</protein>
<reference evidence="4 5" key="1">
    <citation type="submission" date="2021-03" db="EMBL/GenBank/DDBJ databases">
        <title>Isolation and description of Capnocytophaga bilenii sp. nov., a novel Capnocytophaga species, isolated from a gingivitis subject.</title>
        <authorList>
            <person name="Antezack A."/>
            <person name="Monnet-Corti V."/>
            <person name="La Scola B."/>
        </authorList>
    </citation>
    <scope>NUCLEOTIDE SEQUENCE [LARGE SCALE GENOMIC DNA]</scope>
    <source>
        <strain evidence="4 5">Marseille-Q4570</strain>
    </source>
</reference>
<dbReference type="InterPro" id="IPR050565">
    <property type="entry name" value="LYPA1-2/EST-like"/>
</dbReference>
<comment type="caution">
    <text evidence="4">The sequence shown here is derived from an EMBL/GenBank/DDBJ whole genome shotgun (WGS) entry which is preliminary data.</text>
</comment>
<accession>A0ABS3PV63</accession>
<evidence type="ECO:0000259" key="3">
    <source>
        <dbReference type="Pfam" id="PF02230"/>
    </source>
</evidence>
<dbReference type="GO" id="GO:0016787">
    <property type="term" value="F:hydrolase activity"/>
    <property type="evidence" value="ECO:0007669"/>
    <property type="project" value="UniProtKB-KW"/>
</dbReference>
<dbReference type="InterPro" id="IPR029058">
    <property type="entry name" value="AB_hydrolase_fold"/>
</dbReference>
<comment type="similarity">
    <text evidence="1">Belongs to the AB hydrolase superfamily. AB hydrolase 2 family.</text>
</comment>
<dbReference type="PANTHER" id="PTHR10655:SF17">
    <property type="entry name" value="LYSOPHOSPHOLIPASE-LIKE PROTEIN 1"/>
    <property type="match status" value="1"/>
</dbReference>
<dbReference type="Proteomes" id="UP000681610">
    <property type="component" value="Unassembled WGS sequence"/>
</dbReference>
<name>A0ABS3PV63_9FLAO</name>
<dbReference type="Pfam" id="PF02230">
    <property type="entry name" value="Abhydrolase_2"/>
    <property type="match status" value="1"/>
</dbReference>
<keyword evidence="2 4" id="KW-0378">Hydrolase</keyword>
<proteinExistence type="inferred from homology"/>
<evidence type="ECO:0000313" key="4">
    <source>
        <dbReference type="EMBL" id="MBO1883137.1"/>
    </source>
</evidence>